<dbReference type="InterPro" id="IPR029382">
    <property type="entry name" value="NCU-G1"/>
</dbReference>
<dbReference type="GO" id="GO:0005765">
    <property type="term" value="C:lysosomal membrane"/>
    <property type="evidence" value="ECO:0007669"/>
    <property type="project" value="UniProtKB-SubCell"/>
</dbReference>
<gene>
    <name evidence="14" type="primary">GLMP</name>
</gene>
<sequence length="403" mass="44797">MRLARRLLLLCLCQAIACWGDSEPYRREVHLKVVSGPNGSLPNLLHVRAVGHSDAIHYVWGTLGAPTVVLVYSNSNESTLDVNWTKLFSPFPSGAVRIEPAESILYSTAIVFSKIFEYDDGNNTANFSGTSESSFYPAYNLADFVWGDVNKTLNSTALRAEFQGVNASDPAKAFQNGSVSFRVFAFEEGSRDPIAPRLLYTANCSKLEFVITEVAPRGKNSRFALEMVTLERKGRRKSMDSVWSIDDEYTPTIFEMAQLSSELQNDSQVQAFLQWKAVAYGDPSGGRDEAVPCQYHRLQNVSEAWPLPGLAVAFFGGDVREHYSVEALNISFGVADGEFYEKHNYLIWSALLGFGTPPRDSFSTLVIVIMAVALATPIVLLIVGFITMYILKKQRYSDYEPIN</sequence>
<organism evidence="13 14">
    <name type="scientific">Geotrypetes seraphini</name>
    <name type="common">Gaboon caecilian</name>
    <name type="synonym">Caecilia seraphini</name>
    <dbReference type="NCBI Taxonomy" id="260995"/>
    <lineage>
        <taxon>Eukaryota</taxon>
        <taxon>Metazoa</taxon>
        <taxon>Chordata</taxon>
        <taxon>Craniata</taxon>
        <taxon>Vertebrata</taxon>
        <taxon>Euteleostomi</taxon>
        <taxon>Amphibia</taxon>
        <taxon>Gymnophiona</taxon>
        <taxon>Geotrypetes</taxon>
    </lineage>
</organism>
<evidence type="ECO:0000256" key="2">
    <source>
        <dbReference type="ARBA" id="ARBA00022692"/>
    </source>
</evidence>
<comment type="similarity">
    <text evidence="1">Belongs to the GLMP family.</text>
</comment>
<dbReference type="GeneID" id="117350575"/>
<evidence type="ECO:0000256" key="11">
    <source>
        <dbReference type="SAM" id="Phobius"/>
    </source>
</evidence>
<accession>A0A6P8Q0H2</accession>
<evidence type="ECO:0000256" key="8">
    <source>
        <dbReference type="ARBA" id="ARBA00024176"/>
    </source>
</evidence>
<dbReference type="PANTHER" id="PTHR31981">
    <property type="entry name" value="GLYCOSYLATED LYSOSOMAL MEMBRANE PROTEIN"/>
    <property type="match status" value="1"/>
</dbReference>
<dbReference type="CTD" id="112770"/>
<proteinExistence type="inferred from homology"/>
<keyword evidence="3 12" id="KW-0732">Signal</keyword>
<evidence type="ECO:0000256" key="7">
    <source>
        <dbReference type="ARBA" id="ARBA00023228"/>
    </source>
</evidence>
<evidence type="ECO:0000256" key="4">
    <source>
        <dbReference type="ARBA" id="ARBA00022989"/>
    </source>
</evidence>
<evidence type="ECO:0000256" key="3">
    <source>
        <dbReference type="ARBA" id="ARBA00022729"/>
    </source>
</evidence>
<keyword evidence="4 11" id="KW-1133">Transmembrane helix</keyword>
<evidence type="ECO:0000256" key="1">
    <source>
        <dbReference type="ARBA" id="ARBA00010599"/>
    </source>
</evidence>
<keyword evidence="5 11" id="KW-0472">Membrane</keyword>
<dbReference type="PANTHER" id="PTHR31981:SF1">
    <property type="entry name" value="GLYCOSYLATED LYSOSOMAL MEMBRANE PROTEIN"/>
    <property type="match status" value="1"/>
</dbReference>
<dbReference type="Pfam" id="PF15065">
    <property type="entry name" value="NCU-G1"/>
    <property type="match status" value="1"/>
</dbReference>
<evidence type="ECO:0000313" key="13">
    <source>
        <dbReference type="Proteomes" id="UP000515159"/>
    </source>
</evidence>
<evidence type="ECO:0000256" key="12">
    <source>
        <dbReference type="SAM" id="SignalP"/>
    </source>
</evidence>
<evidence type="ECO:0000313" key="14">
    <source>
        <dbReference type="RefSeq" id="XP_033780801.1"/>
    </source>
</evidence>
<dbReference type="RefSeq" id="XP_033780801.1">
    <property type="nucleotide sequence ID" value="XM_033924910.1"/>
</dbReference>
<keyword evidence="6" id="KW-0325">Glycoprotein</keyword>
<feature type="signal peptide" evidence="12">
    <location>
        <begin position="1"/>
        <end position="20"/>
    </location>
</feature>
<keyword evidence="13" id="KW-1185">Reference proteome</keyword>
<dbReference type="OrthoDB" id="6264340at2759"/>
<dbReference type="KEGG" id="gsh:117350575"/>
<name>A0A6P8Q0H2_GEOSA</name>
<evidence type="ECO:0000256" key="6">
    <source>
        <dbReference type="ARBA" id="ARBA00023180"/>
    </source>
</evidence>
<dbReference type="InParanoid" id="A0A6P8Q0H2"/>
<comment type="subunit">
    <text evidence="10">Interacts (via lumenal domain) with lysosomal protein MFSD1; the interaction starts while both proteins are still in the endoplasmic reticulum and is required for stabilization of MFSD1 in lysosomes but has no direct effect on its targeting to lysosomes or transporter activity.</text>
</comment>
<dbReference type="Proteomes" id="UP000515159">
    <property type="component" value="Chromosome 16"/>
</dbReference>
<feature type="transmembrane region" description="Helical" evidence="11">
    <location>
        <begin position="365"/>
        <end position="391"/>
    </location>
</feature>
<keyword evidence="2 11" id="KW-0812">Transmembrane</keyword>
<protein>
    <submittedName>
        <fullName evidence="14">Glycosylated lysosomal membrane protein</fullName>
    </submittedName>
</protein>
<evidence type="ECO:0000256" key="10">
    <source>
        <dbReference type="ARBA" id="ARBA00044960"/>
    </source>
</evidence>
<comment type="function">
    <text evidence="8">Required to protect lysosomal transporter MFSD1 from lysosomal proteolysis and for MFSD1 lysosomal localization.</text>
</comment>
<evidence type="ECO:0000256" key="5">
    <source>
        <dbReference type="ARBA" id="ARBA00023136"/>
    </source>
</evidence>
<keyword evidence="7" id="KW-0458">Lysosome</keyword>
<dbReference type="AlphaFoldDB" id="A0A6P8Q0H2"/>
<dbReference type="FunCoup" id="A0A6P8Q0H2">
    <property type="interactions" value="1202"/>
</dbReference>
<reference evidence="14" key="1">
    <citation type="submission" date="2025-08" db="UniProtKB">
        <authorList>
            <consortium name="RefSeq"/>
        </authorList>
    </citation>
    <scope>IDENTIFICATION</scope>
</reference>
<evidence type="ECO:0000256" key="9">
    <source>
        <dbReference type="ARBA" id="ARBA00024189"/>
    </source>
</evidence>
<feature type="chain" id="PRO_5028065638" evidence="12">
    <location>
        <begin position="21"/>
        <end position="403"/>
    </location>
</feature>
<comment type="subcellular location">
    <subcellularLocation>
        <location evidence="9">Lysosome membrane</location>
        <topology evidence="9">Single-pass type I membrane protein</topology>
        <orientation evidence="9">Lumenal side</orientation>
    </subcellularLocation>
</comment>